<accession>A0ABU8XWU3</accession>
<evidence type="ECO:0000313" key="2">
    <source>
        <dbReference type="Proteomes" id="UP001375743"/>
    </source>
</evidence>
<proteinExistence type="predicted"/>
<dbReference type="EMBL" id="JBBLZC010000033">
    <property type="protein sequence ID" value="MEK0085693.1"/>
    <property type="molecule type" value="Genomic_DNA"/>
</dbReference>
<protein>
    <submittedName>
        <fullName evidence="1">Uncharacterized protein</fullName>
    </submittedName>
</protein>
<gene>
    <name evidence="1" type="ORF">U1T56_21280</name>
</gene>
<dbReference type="RefSeq" id="WP_418161544.1">
    <property type="nucleotide sequence ID" value="NZ_JBBLZC010000033.1"/>
</dbReference>
<name>A0ABU8XWU3_9PROT</name>
<evidence type="ECO:0000313" key="1">
    <source>
        <dbReference type="EMBL" id="MEK0085693.1"/>
    </source>
</evidence>
<reference evidence="1 2" key="1">
    <citation type="submission" date="2024-01" db="EMBL/GenBank/DDBJ databases">
        <title>Multi-omics insights into the function and evolution of sodium benzoate biodegradation pathways in Benzoatithermus flavus gen. nov., sp. nov. from hot spring.</title>
        <authorList>
            <person name="Hu C.-J."/>
            <person name="Li W.-J."/>
        </authorList>
    </citation>
    <scope>NUCLEOTIDE SEQUENCE [LARGE SCALE GENOMIC DNA]</scope>
    <source>
        <strain evidence="1 2">SYSU G07066</strain>
    </source>
</reference>
<keyword evidence="2" id="KW-1185">Reference proteome</keyword>
<comment type="caution">
    <text evidence="1">The sequence shown here is derived from an EMBL/GenBank/DDBJ whole genome shotgun (WGS) entry which is preliminary data.</text>
</comment>
<organism evidence="1 2">
    <name type="scientific">Benzoatithermus flavus</name>
    <dbReference type="NCBI Taxonomy" id="3108223"/>
    <lineage>
        <taxon>Bacteria</taxon>
        <taxon>Pseudomonadati</taxon>
        <taxon>Pseudomonadota</taxon>
        <taxon>Alphaproteobacteria</taxon>
        <taxon>Geminicoccales</taxon>
        <taxon>Geminicoccaceae</taxon>
        <taxon>Benzoatithermus</taxon>
    </lineage>
</organism>
<sequence>MLRLVGQRRATLLLTPTLLLEYEAVCHLAEHRLASGLPAHDADRFLDVLALRQSP</sequence>
<dbReference type="Proteomes" id="UP001375743">
    <property type="component" value="Unassembled WGS sequence"/>
</dbReference>